<evidence type="ECO:0000259" key="2">
    <source>
        <dbReference type="PROSITE" id="PS00463"/>
    </source>
</evidence>
<evidence type="ECO:0000256" key="1">
    <source>
        <dbReference type="SAM" id="MobiDB-lite"/>
    </source>
</evidence>
<dbReference type="Proteomes" id="UP000077266">
    <property type="component" value="Unassembled WGS sequence"/>
</dbReference>
<gene>
    <name evidence="3" type="ORF">EXIGLDRAFT_42289</name>
</gene>
<dbReference type="GO" id="GO:0008270">
    <property type="term" value="F:zinc ion binding"/>
    <property type="evidence" value="ECO:0007669"/>
    <property type="project" value="InterPro"/>
</dbReference>
<dbReference type="InterPro" id="IPR001138">
    <property type="entry name" value="Zn2Cys6_DnaBD"/>
</dbReference>
<dbReference type="Gene3D" id="4.10.240.10">
    <property type="entry name" value="Zn(2)-C6 fungal-type DNA-binding domain"/>
    <property type="match status" value="1"/>
</dbReference>
<sequence length="189" mass="20216">MSTPHPKKRARLASPPPDVTPPGQGTVNKACQECKTAKLKCVRLPGAEKCRRCTDDGRDCLSGGLRKPVIPRQGLVNALNAACEIIDHLASATPVTPALVALARDFVKSARESQYERRLDQRELDELLGEIKSSLGDEGGDAMQVEVKLSCFYRGVPQSRSGGGYRSDVRGGFGACAACSYAGHHLLPS</sequence>
<protein>
    <recommendedName>
        <fullName evidence="2">Zn(2)-C6 fungal-type domain-containing protein</fullName>
    </recommendedName>
</protein>
<feature type="region of interest" description="Disordered" evidence="1">
    <location>
        <begin position="1"/>
        <end position="27"/>
    </location>
</feature>
<feature type="domain" description="Zn(2)-C6 fungal-type" evidence="2">
    <location>
        <begin position="30"/>
        <end position="60"/>
    </location>
</feature>
<dbReference type="EMBL" id="KV425988">
    <property type="protein sequence ID" value="KZV93568.1"/>
    <property type="molecule type" value="Genomic_DNA"/>
</dbReference>
<dbReference type="AlphaFoldDB" id="A0A165ILI5"/>
<dbReference type="GO" id="GO:0000981">
    <property type="term" value="F:DNA-binding transcription factor activity, RNA polymerase II-specific"/>
    <property type="evidence" value="ECO:0007669"/>
    <property type="project" value="InterPro"/>
</dbReference>
<organism evidence="3 4">
    <name type="scientific">Exidia glandulosa HHB12029</name>
    <dbReference type="NCBI Taxonomy" id="1314781"/>
    <lineage>
        <taxon>Eukaryota</taxon>
        <taxon>Fungi</taxon>
        <taxon>Dikarya</taxon>
        <taxon>Basidiomycota</taxon>
        <taxon>Agaricomycotina</taxon>
        <taxon>Agaricomycetes</taxon>
        <taxon>Auriculariales</taxon>
        <taxon>Exidiaceae</taxon>
        <taxon>Exidia</taxon>
    </lineage>
</organism>
<keyword evidence="4" id="KW-1185">Reference proteome</keyword>
<dbReference type="PROSITE" id="PS00463">
    <property type="entry name" value="ZN2_CY6_FUNGAL_1"/>
    <property type="match status" value="1"/>
</dbReference>
<dbReference type="InterPro" id="IPR036864">
    <property type="entry name" value="Zn2-C6_fun-type_DNA-bd_sf"/>
</dbReference>
<dbReference type="InParanoid" id="A0A165ILI5"/>
<accession>A0A165ILI5</accession>
<feature type="compositionally biased region" description="Basic residues" evidence="1">
    <location>
        <begin position="1"/>
        <end position="11"/>
    </location>
</feature>
<proteinExistence type="predicted"/>
<evidence type="ECO:0000313" key="4">
    <source>
        <dbReference type="Proteomes" id="UP000077266"/>
    </source>
</evidence>
<dbReference type="OrthoDB" id="5226580at2759"/>
<evidence type="ECO:0000313" key="3">
    <source>
        <dbReference type="EMBL" id="KZV93568.1"/>
    </source>
</evidence>
<dbReference type="CDD" id="cd00067">
    <property type="entry name" value="GAL4"/>
    <property type="match status" value="1"/>
</dbReference>
<dbReference type="SUPFAM" id="SSF57701">
    <property type="entry name" value="Zn2/Cys6 DNA-binding domain"/>
    <property type="match status" value="1"/>
</dbReference>
<name>A0A165ILI5_EXIGL</name>
<reference evidence="3 4" key="1">
    <citation type="journal article" date="2016" name="Mol. Biol. Evol.">
        <title>Comparative Genomics of Early-Diverging Mushroom-Forming Fungi Provides Insights into the Origins of Lignocellulose Decay Capabilities.</title>
        <authorList>
            <person name="Nagy L.G."/>
            <person name="Riley R."/>
            <person name="Tritt A."/>
            <person name="Adam C."/>
            <person name="Daum C."/>
            <person name="Floudas D."/>
            <person name="Sun H."/>
            <person name="Yadav J.S."/>
            <person name="Pangilinan J."/>
            <person name="Larsson K.H."/>
            <person name="Matsuura K."/>
            <person name="Barry K."/>
            <person name="Labutti K."/>
            <person name="Kuo R."/>
            <person name="Ohm R.A."/>
            <person name="Bhattacharya S.S."/>
            <person name="Shirouzu T."/>
            <person name="Yoshinaga Y."/>
            <person name="Martin F.M."/>
            <person name="Grigoriev I.V."/>
            <person name="Hibbett D.S."/>
        </authorList>
    </citation>
    <scope>NUCLEOTIDE SEQUENCE [LARGE SCALE GENOMIC DNA]</scope>
    <source>
        <strain evidence="3 4">HHB12029</strain>
    </source>
</reference>